<proteinExistence type="predicted"/>
<reference evidence="2" key="1">
    <citation type="journal article" date="2023" name="G3 (Bethesda)">
        <title>Genome assembly and association tests identify interacting loci associated with vigor, precocity, and sex in interspecific pistachio rootstocks.</title>
        <authorList>
            <person name="Palmer W."/>
            <person name="Jacygrad E."/>
            <person name="Sagayaradj S."/>
            <person name="Cavanaugh K."/>
            <person name="Han R."/>
            <person name="Bertier L."/>
            <person name="Beede B."/>
            <person name="Kafkas S."/>
            <person name="Golino D."/>
            <person name="Preece J."/>
            <person name="Michelmore R."/>
        </authorList>
    </citation>
    <scope>NUCLEOTIDE SEQUENCE [LARGE SCALE GENOMIC DNA]</scope>
</reference>
<protein>
    <submittedName>
        <fullName evidence="1">Uncharacterized protein</fullName>
    </submittedName>
</protein>
<dbReference type="Proteomes" id="UP001163603">
    <property type="component" value="Chromosome 11"/>
</dbReference>
<dbReference type="EMBL" id="CM047746">
    <property type="protein sequence ID" value="KAJ0021588.1"/>
    <property type="molecule type" value="Genomic_DNA"/>
</dbReference>
<gene>
    <name evidence="1" type="ORF">Pint_31617</name>
</gene>
<evidence type="ECO:0000313" key="2">
    <source>
        <dbReference type="Proteomes" id="UP001163603"/>
    </source>
</evidence>
<sequence>MGIQTMGSQSNGLQQSHLLPSRQNSWYSLTLNEVENQLGNLEKPLGSMNMDELLKNVWTTESDEIENTSSPSCLQQRQTSLTLARALSGKTVDQVWKEIQQGYEKRFGSQREPSLGEVTLEDFLIQAASVSPSMELDSPQPMPMTPSIPTLSKAVTPTRKREADATAVEKSIERRLRRKIKNRESAARSRARKQAYHNELVSKVSRLEEDNLKLKKEKVVIFYFCFWCISIFFFPI</sequence>
<accession>A0ACC0XRI3</accession>
<keyword evidence="2" id="KW-1185">Reference proteome</keyword>
<name>A0ACC0XRI3_9ROSI</name>
<comment type="caution">
    <text evidence="1">The sequence shown here is derived from an EMBL/GenBank/DDBJ whole genome shotgun (WGS) entry which is preliminary data.</text>
</comment>
<organism evidence="1 2">
    <name type="scientific">Pistacia integerrima</name>
    <dbReference type="NCBI Taxonomy" id="434235"/>
    <lineage>
        <taxon>Eukaryota</taxon>
        <taxon>Viridiplantae</taxon>
        <taxon>Streptophyta</taxon>
        <taxon>Embryophyta</taxon>
        <taxon>Tracheophyta</taxon>
        <taxon>Spermatophyta</taxon>
        <taxon>Magnoliopsida</taxon>
        <taxon>eudicotyledons</taxon>
        <taxon>Gunneridae</taxon>
        <taxon>Pentapetalae</taxon>
        <taxon>rosids</taxon>
        <taxon>malvids</taxon>
        <taxon>Sapindales</taxon>
        <taxon>Anacardiaceae</taxon>
        <taxon>Pistacia</taxon>
    </lineage>
</organism>
<evidence type="ECO:0000313" key="1">
    <source>
        <dbReference type="EMBL" id="KAJ0021588.1"/>
    </source>
</evidence>